<feature type="transmembrane region" description="Helical" evidence="9">
    <location>
        <begin position="45"/>
        <end position="63"/>
    </location>
</feature>
<keyword evidence="5 9" id="KW-0812">Transmembrane</keyword>
<dbReference type="PANTHER" id="PTHR33451:SF3">
    <property type="entry name" value="MALATE-2H(+)_NA(+)-LACTATE ANTIPORTER"/>
    <property type="match status" value="1"/>
</dbReference>
<evidence type="ECO:0000256" key="1">
    <source>
        <dbReference type="ARBA" id="ARBA00004651"/>
    </source>
</evidence>
<dbReference type="NCBIfam" id="TIGR00931">
    <property type="entry name" value="antiport_nhaC"/>
    <property type="match status" value="1"/>
</dbReference>
<sequence length="481" mass="51116">MSSYNENTKGRSPRLPKLWESILTFVLLIAVMAVGIIVFETDPHVPMFIGVISAAVMALILGYRWEQIEQFMVTGISRAMPSIMILIVIGILIGVWIVAGVVPTMIYFGLKLLSPSIFLVAALLICSITSLATGTSWGTMGTMGLALIGIAHGLGIPAAAAAGAVISGAYFGDKMSPLSDTTNLAPAMSGTNVFSHIRFMMLPTTITYGICLIFFAVLSFRYSQGLGNASISSVEMISNGLKNNFNVNPLLLLPPIIVIIAVIKKIPALPGIVLGILSGAVLGMILQRGDCTLGDILNCGMNGFTSETGVASIDKLLSTGGINNMLFSVSLTIISMMFGGIMEETHQLDVIVDKVLKLVKSDGGLVALTEATCLASNATMPEQYISIVVPGRMYAKSYEERGLSPTTLSNALENSGTVTSALVPWNTCGAFIKTTLQISTVQYLPFAIFNYLMPIVNIALAYAGITVADSNGKRKRSFRKS</sequence>
<feature type="transmembrane region" description="Helical" evidence="9">
    <location>
        <begin position="145"/>
        <end position="171"/>
    </location>
</feature>
<organism evidence="11 12">
    <name type="scientific">Mogibacterium timidum</name>
    <dbReference type="NCBI Taxonomy" id="35519"/>
    <lineage>
        <taxon>Bacteria</taxon>
        <taxon>Bacillati</taxon>
        <taxon>Bacillota</taxon>
        <taxon>Clostridia</taxon>
        <taxon>Peptostreptococcales</taxon>
        <taxon>Anaerovoracaceae</taxon>
        <taxon>Mogibacterium</taxon>
    </lineage>
</organism>
<dbReference type="InterPro" id="IPR052180">
    <property type="entry name" value="NhaC_Na-H+_Antiporter"/>
</dbReference>
<dbReference type="InterPro" id="IPR004770">
    <property type="entry name" value="Na/H_antiport_NhaC"/>
</dbReference>
<evidence type="ECO:0000256" key="5">
    <source>
        <dbReference type="ARBA" id="ARBA00022692"/>
    </source>
</evidence>
<accession>A0A7Y8VQK1</accession>
<keyword evidence="12" id="KW-1185">Reference proteome</keyword>
<evidence type="ECO:0000259" key="10">
    <source>
        <dbReference type="Pfam" id="PF03553"/>
    </source>
</evidence>
<dbReference type="Pfam" id="PF03553">
    <property type="entry name" value="Na_H_antiporter"/>
    <property type="match status" value="1"/>
</dbReference>
<dbReference type="EMBL" id="JABXYR010000001">
    <property type="protein sequence ID" value="NWO22764.1"/>
    <property type="molecule type" value="Genomic_DNA"/>
</dbReference>
<feature type="transmembrane region" description="Helical" evidence="9">
    <location>
        <begin position="112"/>
        <end position="133"/>
    </location>
</feature>
<name>A0A7Y8VQK1_9FIRM</name>
<dbReference type="GO" id="GO:0005886">
    <property type="term" value="C:plasma membrane"/>
    <property type="evidence" value="ECO:0007669"/>
    <property type="project" value="UniProtKB-SubCell"/>
</dbReference>
<gene>
    <name evidence="11" type="primary">nhaC</name>
    <name evidence="11" type="ORF">HW270_01485</name>
</gene>
<feature type="transmembrane region" description="Helical" evidence="9">
    <location>
        <begin position="21"/>
        <end position="39"/>
    </location>
</feature>
<feature type="transmembrane region" description="Helical" evidence="9">
    <location>
        <begin position="83"/>
        <end position="106"/>
    </location>
</feature>
<evidence type="ECO:0000256" key="4">
    <source>
        <dbReference type="ARBA" id="ARBA00022475"/>
    </source>
</evidence>
<feature type="transmembrane region" description="Helical" evidence="9">
    <location>
        <begin position="325"/>
        <end position="342"/>
    </location>
</feature>
<evidence type="ECO:0000313" key="11">
    <source>
        <dbReference type="EMBL" id="NWO22764.1"/>
    </source>
</evidence>
<keyword evidence="7 9" id="KW-0472">Membrane</keyword>
<evidence type="ECO:0000256" key="3">
    <source>
        <dbReference type="ARBA" id="ARBA00022449"/>
    </source>
</evidence>
<evidence type="ECO:0000256" key="2">
    <source>
        <dbReference type="ARBA" id="ARBA00022448"/>
    </source>
</evidence>
<evidence type="ECO:0000256" key="8">
    <source>
        <dbReference type="ARBA" id="ARBA00038435"/>
    </source>
</evidence>
<evidence type="ECO:0000256" key="7">
    <source>
        <dbReference type="ARBA" id="ARBA00023136"/>
    </source>
</evidence>
<comment type="caution">
    <text evidence="11">The sequence shown here is derived from an EMBL/GenBank/DDBJ whole genome shotgun (WGS) entry which is preliminary data.</text>
</comment>
<feature type="transmembrane region" description="Helical" evidence="9">
    <location>
        <begin position="448"/>
        <end position="468"/>
    </location>
</feature>
<comment type="subcellular location">
    <subcellularLocation>
        <location evidence="1">Cell membrane</location>
        <topology evidence="1">Multi-pass membrane protein</topology>
    </subcellularLocation>
</comment>
<evidence type="ECO:0000256" key="6">
    <source>
        <dbReference type="ARBA" id="ARBA00022989"/>
    </source>
</evidence>
<dbReference type="RefSeq" id="WP_178978135.1">
    <property type="nucleotide sequence ID" value="NZ_CALIBD010000034.1"/>
</dbReference>
<dbReference type="PANTHER" id="PTHR33451">
    <property type="entry name" value="MALATE-2H(+)/NA(+)-LACTATE ANTIPORTER"/>
    <property type="match status" value="1"/>
</dbReference>
<keyword evidence="6 9" id="KW-1133">Transmembrane helix</keyword>
<dbReference type="GO" id="GO:0015297">
    <property type="term" value="F:antiporter activity"/>
    <property type="evidence" value="ECO:0007669"/>
    <property type="project" value="UniProtKB-KW"/>
</dbReference>
<keyword evidence="4" id="KW-1003">Cell membrane</keyword>
<proteinExistence type="inferred from homology"/>
<keyword evidence="3" id="KW-0050">Antiport</keyword>
<feature type="transmembrane region" description="Helical" evidence="9">
    <location>
        <begin position="269"/>
        <end position="286"/>
    </location>
</feature>
<evidence type="ECO:0000313" key="12">
    <source>
        <dbReference type="Proteomes" id="UP000526307"/>
    </source>
</evidence>
<evidence type="ECO:0000256" key="9">
    <source>
        <dbReference type="SAM" id="Phobius"/>
    </source>
</evidence>
<feature type="domain" description="Na+/H+ antiporter NhaC-like C-terminal" evidence="10">
    <location>
        <begin position="168"/>
        <end position="465"/>
    </location>
</feature>
<reference evidence="11 12" key="1">
    <citation type="submission" date="2020-06" db="EMBL/GenBank/DDBJ databases">
        <title>Mogibacterium timidum strain W9173 genomic sequence.</title>
        <authorList>
            <person name="Wade W.G."/>
            <person name="Johnston C.D."/>
            <person name="Chen T."/>
            <person name="Dewhirst F.E."/>
        </authorList>
    </citation>
    <scope>NUCLEOTIDE SEQUENCE [LARGE SCALE GENOMIC DNA]</scope>
    <source>
        <strain evidence="11 12">W9173</strain>
    </source>
</reference>
<dbReference type="AlphaFoldDB" id="A0A7Y8VQK1"/>
<feature type="transmembrane region" description="Helical" evidence="9">
    <location>
        <begin position="199"/>
        <end position="222"/>
    </location>
</feature>
<dbReference type="InterPro" id="IPR018461">
    <property type="entry name" value="Na/H_Antiport_NhaC-like_C"/>
</dbReference>
<comment type="similarity">
    <text evidence="8">Belongs to the NhaC Na(+)/H(+) (TC 2.A.35) antiporter family.</text>
</comment>
<keyword evidence="2" id="KW-0813">Transport</keyword>
<dbReference type="Proteomes" id="UP000526307">
    <property type="component" value="Unassembled WGS sequence"/>
</dbReference>
<protein>
    <submittedName>
        <fullName evidence="11">Na+/H+ antiporter NhaC</fullName>
    </submittedName>
</protein>
<feature type="transmembrane region" description="Helical" evidence="9">
    <location>
        <begin position="243"/>
        <end position="263"/>
    </location>
</feature>